<feature type="chain" id="PRO_5021733312" evidence="5">
    <location>
        <begin position="26"/>
        <end position="299"/>
    </location>
</feature>
<dbReference type="Proteomes" id="UP000318126">
    <property type="component" value="Unassembled WGS sequence"/>
</dbReference>
<dbReference type="RefSeq" id="WP_144041809.1">
    <property type="nucleotide sequence ID" value="NZ_BMPL01000027.1"/>
</dbReference>
<evidence type="ECO:0000256" key="3">
    <source>
        <dbReference type="ARBA" id="ARBA00022729"/>
    </source>
</evidence>
<evidence type="ECO:0000313" key="8">
    <source>
        <dbReference type="Proteomes" id="UP000318126"/>
    </source>
</evidence>
<evidence type="ECO:0000256" key="2">
    <source>
        <dbReference type="ARBA" id="ARBA00010333"/>
    </source>
</evidence>
<dbReference type="SMART" id="SM00062">
    <property type="entry name" value="PBPb"/>
    <property type="match status" value="1"/>
</dbReference>
<keyword evidence="3 5" id="KW-0732">Signal</keyword>
<evidence type="ECO:0000256" key="4">
    <source>
        <dbReference type="RuleBase" id="RU003744"/>
    </source>
</evidence>
<comment type="subcellular location">
    <subcellularLocation>
        <location evidence="1">Cell envelope</location>
    </subcellularLocation>
</comment>
<keyword evidence="8" id="KW-1185">Reference proteome</keyword>
<dbReference type="PROSITE" id="PS01039">
    <property type="entry name" value="SBP_BACTERIAL_3"/>
    <property type="match status" value="1"/>
</dbReference>
<dbReference type="Pfam" id="PF00497">
    <property type="entry name" value="SBP_bac_3"/>
    <property type="match status" value="1"/>
</dbReference>
<reference evidence="8" key="1">
    <citation type="submission" date="2019-07" db="EMBL/GenBank/DDBJ databases">
        <title>Shewanella sp. YLB-08 draft genomic sequence.</title>
        <authorList>
            <person name="Yu L."/>
        </authorList>
    </citation>
    <scope>NUCLEOTIDE SEQUENCE [LARGE SCALE GENOMIC DNA]</scope>
    <source>
        <strain evidence="8">JCM 20706</strain>
    </source>
</reference>
<protein>
    <submittedName>
        <fullName evidence="7">Amino acid ABC transporter substrate-binding protein</fullName>
    </submittedName>
</protein>
<evidence type="ECO:0000259" key="6">
    <source>
        <dbReference type="SMART" id="SM00062"/>
    </source>
</evidence>
<feature type="domain" description="Solute-binding protein family 3/N-terminal" evidence="6">
    <location>
        <begin position="36"/>
        <end position="282"/>
    </location>
</feature>
<comment type="similarity">
    <text evidence="2 4">Belongs to the bacterial solute-binding protein 3 family.</text>
</comment>
<evidence type="ECO:0000313" key="7">
    <source>
        <dbReference type="EMBL" id="TRY12717.1"/>
    </source>
</evidence>
<accession>A0A553JJS5</accession>
<dbReference type="AlphaFoldDB" id="A0A553JJS5"/>
<dbReference type="SUPFAM" id="SSF53850">
    <property type="entry name" value="Periplasmic binding protein-like II"/>
    <property type="match status" value="1"/>
</dbReference>
<comment type="caution">
    <text evidence="7">The sequence shown here is derived from an EMBL/GenBank/DDBJ whole genome shotgun (WGS) entry which is preliminary data.</text>
</comment>
<feature type="signal peptide" evidence="5">
    <location>
        <begin position="1"/>
        <end position="25"/>
    </location>
</feature>
<proteinExistence type="inferred from homology"/>
<dbReference type="PANTHER" id="PTHR35936:SF38">
    <property type="entry name" value="GLUTAMINE-BINDING PERIPLASMIC PROTEIN"/>
    <property type="match status" value="1"/>
</dbReference>
<dbReference type="InterPro" id="IPR018313">
    <property type="entry name" value="SBP_3_CS"/>
</dbReference>
<organism evidence="7 8">
    <name type="scientific">Shewanella hanedai</name>
    <name type="common">Alteromonas hanedai</name>
    <dbReference type="NCBI Taxonomy" id="25"/>
    <lineage>
        <taxon>Bacteria</taxon>
        <taxon>Pseudomonadati</taxon>
        <taxon>Pseudomonadota</taxon>
        <taxon>Gammaproteobacteria</taxon>
        <taxon>Alteromonadales</taxon>
        <taxon>Shewanellaceae</taxon>
        <taxon>Shewanella</taxon>
    </lineage>
</organism>
<name>A0A553JJS5_SHEHA</name>
<dbReference type="OrthoDB" id="6192933at2"/>
<dbReference type="InterPro" id="IPR001638">
    <property type="entry name" value="Solute-binding_3/MltF_N"/>
</dbReference>
<evidence type="ECO:0000256" key="5">
    <source>
        <dbReference type="SAM" id="SignalP"/>
    </source>
</evidence>
<dbReference type="GO" id="GO:0030313">
    <property type="term" value="C:cell envelope"/>
    <property type="evidence" value="ECO:0007669"/>
    <property type="project" value="UniProtKB-SubCell"/>
</dbReference>
<gene>
    <name evidence="7" type="ORF">FN961_19285</name>
</gene>
<dbReference type="EMBL" id="VKGK01000028">
    <property type="protein sequence ID" value="TRY12717.1"/>
    <property type="molecule type" value="Genomic_DNA"/>
</dbReference>
<evidence type="ECO:0000256" key="1">
    <source>
        <dbReference type="ARBA" id="ARBA00004196"/>
    </source>
</evidence>
<sequence length="299" mass="34380">MKRINRSWLRYGLICSLAFSSTGFARSYDDIIDSKEITVAIYRDFAPFSYQIDGLPQGIDVDVAQHIAQQLNVELKLRWMTADENVEDDLRNNLWKGHFLKRSVADLMLRVPYDKAYSQMRDDIGELVHEQVHMFAPYHTESWQIIYNAKQIETVSTIAVFQYHNIGVEVDSIPQFYLTSAFGGRMRESAKHFSSIPLALDAMSNGEVDAAMGLRSQISHFQHSLDSKQYPLAENAFPMMGRQQWDIGMAVKTQHRQLGYAVGDIVEAMIKQGHMEKIFAHYHTLYQVPDLYLPEKSHP</sequence>
<dbReference type="Gene3D" id="3.40.190.10">
    <property type="entry name" value="Periplasmic binding protein-like II"/>
    <property type="match status" value="3"/>
</dbReference>
<dbReference type="PANTHER" id="PTHR35936">
    <property type="entry name" value="MEMBRANE-BOUND LYTIC MUREIN TRANSGLYCOSYLASE F"/>
    <property type="match status" value="1"/>
</dbReference>